<feature type="binding site" evidence="10">
    <location>
        <position position="330"/>
    </location>
    <ligand>
        <name>substrate</name>
    </ligand>
</feature>
<keyword evidence="3 10" id="KW-0032">Aminotransferase</keyword>
<evidence type="ECO:0000256" key="1">
    <source>
        <dbReference type="ARBA" id="ARBA00001933"/>
    </source>
</evidence>
<feature type="binding site" evidence="10">
    <location>
        <position position="414"/>
    </location>
    <ligand>
        <name>substrate</name>
    </ligand>
</feature>
<organism evidence="11 12">
    <name type="scientific">Patulibacter medicamentivorans</name>
    <dbReference type="NCBI Taxonomy" id="1097667"/>
    <lineage>
        <taxon>Bacteria</taxon>
        <taxon>Bacillati</taxon>
        <taxon>Actinomycetota</taxon>
        <taxon>Thermoleophilia</taxon>
        <taxon>Solirubrobacterales</taxon>
        <taxon>Patulibacteraceae</taxon>
        <taxon>Patulibacter</taxon>
    </lineage>
</organism>
<dbReference type="PANTHER" id="PTHR42684">
    <property type="entry name" value="ADENOSYLMETHIONINE-8-AMINO-7-OXONONANOATE AMINOTRANSFERASE"/>
    <property type="match status" value="1"/>
</dbReference>
<feature type="binding site" evidence="10">
    <location>
        <position position="268"/>
    </location>
    <ligand>
        <name>pyridoxal 5'-phosphate</name>
        <dbReference type="ChEBI" id="CHEBI:597326"/>
    </ligand>
</feature>
<evidence type="ECO:0000256" key="5">
    <source>
        <dbReference type="ARBA" id="ARBA00022691"/>
    </source>
</evidence>
<comment type="function">
    <text evidence="10">Catalyzes the transfer of the alpha-amino group from S-adenosyl-L-methionine (SAM) to 7-keto-8-aminopelargonic acid (KAPA) to form 7,8-diaminopelargonic acid (DAPA). It is the only aminotransferase known to utilize SAM as an amino donor.</text>
</comment>
<sequence length="448" mass="46806">MASEPTAVGSADLAAACGSGPLDGAAIGRLDRAHLWHPYAPPDREQPLPVVTGADGVRLQLADGRTVIDGMSSWWAAIHGYRVPELDAAARGQLERMSHVMFGGLTHEPAVRLAARLVALTPEPLRRVFLADSGSVAMEVAIKLALQREISRGRPQRHRLLTWRGGYHGDTFGAMAVCDPVGGMHHLFAPVLPQHVFCDPPPPGFDAPPDPSYVAHLRATVAAHAGELAAIVVEPVVQGAGGMRFHNPAYLRVLRELCDEHDLLLVLDEIATGFGRSGALFACEHAGVAPDVMAVGKALTGGYLTLAAVLCTDALAAEIGRGEAGVLMHGPTFMANPLAATVAAASIDLLLERDWARDVARIGDGLRTGLAPAAALEHVVDVRVLGAIGVVQLDRPVDIAAATDAALAAGVWLRPFRDLVYAMPPYPCTAAETAEIAAAIVAAATACG</sequence>
<dbReference type="GO" id="GO:0004015">
    <property type="term" value="F:adenosylmethionine-8-amino-7-oxononanoate transaminase activity"/>
    <property type="evidence" value="ECO:0007669"/>
    <property type="project" value="UniProtKB-UniRule"/>
</dbReference>
<dbReference type="Gene3D" id="3.90.1150.10">
    <property type="entry name" value="Aspartate Aminotransferase, domain 1"/>
    <property type="match status" value="1"/>
</dbReference>
<feature type="binding site" evidence="10">
    <location>
        <position position="167"/>
    </location>
    <ligand>
        <name>substrate</name>
    </ligand>
</feature>
<dbReference type="EMBL" id="AGUD01000053">
    <property type="protein sequence ID" value="EHN11966.1"/>
    <property type="molecule type" value="Genomic_DNA"/>
</dbReference>
<feature type="binding site" evidence="10">
    <location>
        <begin position="134"/>
        <end position="135"/>
    </location>
    <ligand>
        <name>pyridoxal 5'-phosphate</name>
        <dbReference type="ChEBI" id="CHEBI:597326"/>
    </ligand>
</feature>
<evidence type="ECO:0000256" key="9">
    <source>
        <dbReference type="ARBA" id="ARBA00060970"/>
    </source>
</evidence>
<keyword evidence="7 10" id="KW-0663">Pyridoxal phosphate</keyword>
<feature type="binding site" evidence="10">
    <location>
        <begin position="331"/>
        <end position="332"/>
    </location>
    <ligand>
        <name>pyridoxal 5'-phosphate</name>
        <dbReference type="ChEBI" id="CHEBI:597326"/>
    </ligand>
</feature>
<reference evidence="11 12" key="1">
    <citation type="journal article" date="2013" name="Biodegradation">
        <title>Quantitative proteomic analysis of ibuprofen-degrading Patulibacter sp. strain I11.</title>
        <authorList>
            <person name="Almeida B."/>
            <person name="Kjeldal H."/>
            <person name="Lolas I."/>
            <person name="Knudsen A.D."/>
            <person name="Carvalho G."/>
            <person name="Nielsen K.L."/>
            <person name="Barreto Crespo M.T."/>
            <person name="Stensballe A."/>
            <person name="Nielsen J.L."/>
        </authorList>
    </citation>
    <scope>NUCLEOTIDE SEQUENCE [LARGE SCALE GENOMIC DNA]</scope>
    <source>
        <strain evidence="11 12">I11</strain>
    </source>
</reference>
<dbReference type="GO" id="GO:0030170">
    <property type="term" value="F:pyridoxal phosphate binding"/>
    <property type="evidence" value="ECO:0007669"/>
    <property type="project" value="UniProtKB-UniRule"/>
</dbReference>
<dbReference type="PROSITE" id="PS00600">
    <property type="entry name" value="AA_TRANSFER_CLASS_3"/>
    <property type="match status" value="1"/>
</dbReference>
<dbReference type="NCBIfam" id="NF004624">
    <property type="entry name" value="PRK05964.1"/>
    <property type="match status" value="1"/>
</dbReference>
<comment type="pathway">
    <text evidence="2 10">Cofactor biosynthesis; biotin biosynthesis; 7,8-diaminononanoate from 8-amino-7-oxononanoate (SAM route): step 1/1.</text>
</comment>
<evidence type="ECO:0000256" key="7">
    <source>
        <dbReference type="ARBA" id="ARBA00022898"/>
    </source>
</evidence>
<name>H0E2Y0_9ACTN</name>
<dbReference type="InterPro" id="IPR015424">
    <property type="entry name" value="PyrdxlP-dep_Trfase"/>
</dbReference>
<evidence type="ECO:0000256" key="3">
    <source>
        <dbReference type="ARBA" id="ARBA00022576"/>
    </source>
</evidence>
<dbReference type="Proteomes" id="UP000005143">
    <property type="component" value="Unassembled WGS sequence"/>
</dbReference>
<keyword evidence="12" id="KW-1185">Reference proteome</keyword>
<dbReference type="InterPro" id="IPR005815">
    <property type="entry name" value="BioA"/>
</dbReference>
<dbReference type="NCBIfam" id="TIGR00508">
    <property type="entry name" value="bioA"/>
    <property type="match status" value="1"/>
</dbReference>
<dbReference type="PATRIC" id="fig|1097667.3.peg.1148"/>
<dbReference type="HAMAP" id="MF_00834">
    <property type="entry name" value="BioA"/>
    <property type="match status" value="1"/>
</dbReference>
<proteinExistence type="inferred from homology"/>
<dbReference type="InterPro" id="IPR049704">
    <property type="entry name" value="Aminotrans_3_PPA_site"/>
</dbReference>
<dbReference type="RefSeq" id="WP_007571933.1">
    <property type="nucleotide sequence ID" value="NZ_AGUD01000053.1"/>
</dbReference>
<dbReference type="AlphaFoldDB" id="H0E2Y0"/>
<evidence type="ECO:0000256" key="2">
    <source>
        <dbReference type="ARBA" id="ARBA00005063"/>
    </source>
</evidence>
<keyword evidence="10" id="KW-0963">Cytoplasm</keyword>
<dbReference type="InterPro" id="IPR015421">
    <property type="entry name" value="PyrdxlP-dep_Trfase_major"/>
</dbReference>
<keyword evidence="4 10" id="KW-0808">Transferase</keyword>
<comment type="similarity">
    <text evidence="9 10">Belongs to the class-III pyridoxal-phosphate-dependent aminotransferase family. BioA subfamily.</text>
</comment>
<comment type="caution">
    <text evidence="11">The sequence shown here is derived from an EMBL/GenBank/DDBJ whole genome shotgun (WGS) entry which is preliminary data.</text>
</comment>
<evidence type="ECO:0000313" key="12">
    <source>
        <dbReference type="Proteomes" id="UP000005143"/>
    </source>
</evidence>
<dbReference type="GO" id="GO:0009102">
    <property type="term" value="P:biotin biosynthetic process"/>
    <property type="evidence" value="ECO:0007669"/>
    <property type="project" value="UniProtKB-UniRule"/>
</dbReference>
<accession>H0E2Y0</accession>
<evidence type="ECO:0000256" key="4">
    <source>
        <dbReference type="ARBA" id="ARBA00022679"/>
    </source>
</evidence>
<evidence type="ECO:0000256" key="10">
    <source>
        <dbReference type="HAMAP-Rule" id="MF_00834"/>
    </source>
</evidence>
<dbReference type="Gene3D" id="3.40.640.10">
    <property type="entry name" value="Type I PLP-dependent aspartate aminotransferase-like (Major domain)"/>
    <property type="match status" value="1"/>
</dbReference>
<gene>
    <name evidence="10" type="primary">bioA</name>
    <name evidence="11" type="ORF">PAI11_11500</name>
</gene>
<feature type="site" description="Participates in the substrate recognition with KAPA and in a stacking interaction with the adenine ring of SAM" evidence="10">
    <location>
        <position position="39"/>
    </location>
</feature>
<evidence type="ECO:0000313" key="11">
    <source>
        <dbReference type="EMBL" id="EHN11966.1"/>
    </source>
</evidence>
<dbReference type="InterPro" id="IPR015422">
    <property type="entry name" value="PyrdxlP-dep_Trfase_small"/>
</dbReference>
<evidence type="ECO:0000256" key="8">
    <source>
        <dbReference type="ARBA" id="ARBA00048449"/>
    </source>
</evidence>
<dbReference type="CDD" id="cd00610">
    <property type="entry name" value="OAT_like"/>
    <property type="match status" value="1"/>
</dbReference>
<feature type="binding site" evidence="10">
    <location>
        <position position="74"/>
    </location>
    <ligand>
        <name>substrate</name>
    </ligand>
</feature>
<dbReference type="EC" id="2.6.1.62" evidence="10"/>
<dbReference type="UniPathway" id="UPA00078">
    <property type="reaction ID" value="UER00160"/>
</dbReference>
<comment type="subunit">
    <text evidence="10">Homodimer.</text>
</comment>
<dbReference type="OrthoDB" id="9801834at2"/>
<dbReference type="Pfam" id="PF00202">
    <property type="entry name" value="Aminotran_3"/>
    <property type="match status" value="1"/>
</dbReference>
<comment type="cofactor">
    <cofactor evidence="1 10">
        <name>pyridoxal 5'-phosphate</name>
        <dbReference type="ChEBI" id="CHEBI:597326"/>
    </cofactor>
</comment>
<dbReference type="GO" id="GO:0005737">
    <property type="term" value="C:cytoplasm"/>
    <property type="evidence" value="ECO:0007669"/>
    <property type="project" value="UniProtKB-SubCell"/>
</dbReference>
<dbReference type="FunFam" id="3.40.640.10:FF:000041">
    <property type="entry name" value="Adenosylmethionine-8-amino-7-oxononanoate aminotransferase"/>
    <property type="match status" value="1"/>
</dbReference>
<comment type="catalytic activity">
    <reaction evidence="8 10">
        <text>(8S)-8-amino-7-oxononanoate + S-adenosyl-L-methionine = S-adenosyl-4-methylsulfanyl-2-oxobutanoate + (7R,8S)-7,8-diammoniononanoate</text>
        <dbReference type="Rhea" id="RHEA:16861"/>
        <dbReference type="ChEBI" id="CHEBI:16490"/>
        <dbReference type="ChEBI" id="CHEBI:59789"/>
        <dbReference type="ChEBI" id="CHEBI:149468"/>
        <dbReference type="ChEBI" id="CHEBI:149469"/>
        <dbReference type="EC" id="2.6.1.62"/>
    </reaction>
</comment>
<dbReference type="PANTHER" id="PTHR42684:SF17">
    <property type="entry name" value="ADENOSYLMETHIONINE-8-AMINO-7-OXONONANOATE AMINOTRANSFERASE"/>
    <property type="match status" value="1"/>
</dbReference>
<feature type="modified residue" description="N6-(pyridoxal phosphate)lysine" evidence="10">
    <location>
        <position position="297"/>
    </location>
</feature>
<dbReference type="SUPFAM" id="SSF53383">
    <property type="entry name" value="PLP-dependent transferases"/>
    <property type="match status" value="1"/>
</dbReference>
<keyword evidence="6 10" id="KW-0093">Biotin biosynthesis</keyword>
<feature type="binding site" evidence="10">
    <location>
        <position position="297"/>
    </location>
    <ligand>
        <name>substrate</name>
    </ligand>
</feature>
<protein>
    <recommendedName>
        <fullName evidence="10">Adenosylmethionine-8-amino-7-oxononanoate aminotransferase</fullName>
        <ecNumber evidence="10">2.6.1.62</ecNumber>
    </recommendedName>
    <alternativeName>
        <fullName evidence="10">7,8-diamino-pelargonic acid aminotransferase</fullName>
        <shortName evidence="10">DAPA AT</shortName>
        <shortName evidence="10">DAPA aminotransferase</shortName>
    </alternativeName>
    <alternativeName>
        <fullName evidence="10">7,8-diaminononanoate synthase</fullName>
        <shortName evidence="10">DANS</shortName>
    </alternativeName>
    <alternativeName>
        <fullName evidence="10">Diaminopelargonic acid synthase</fullName>
    </alternativeName>
</protein>
<evidence type="ECO:0000256" key="6">
    <source>
        <dbReference type="ARBA" id="ARBA00022756"/>
    </source>
</evidence>
<keyword evidence="5 10" id="KW-0949">S-adenosyl-L-methionine</keyword>
<dbReference type="InterPro" id="IPR005814">
    <property type="entry name" value="Aminotrans_3"/>
</dbReference>
<comment type="subcellular location">
    <subcellularLocation>
        <location evidence="10">Cytoplasm</location>
    </subcellularLocation>
</comment>